<evidence type="ECO:0000313" key="2">
    <source>
        <dbReference type="EMBL" id="KAJ1143896.1"/>
    </source>
</evidence>
<organism evidence="2 3">
    <name type="scientific">Pleurodeles waltl</name>
    <name type="common">Iberian ribbed newt</name>
    <dbReference type="NCBI Taxonomy" id="8319"/>
    <lineage>
        <taxon>Eukaryota</taxon>
        <taxon>Metazoa</taxon>
        <taxon>Chordata</taxon>
        <taxon>Craniata</taxon>
        <taxon>Vertebrata</taxon>
        <taxon>Euteleostomi</taxon>
        <taxon>Amphibia</taxon>
        <taxon>Batrachia</taxon>
        <taxon>Caudata</taxon>
        <taxon>Salamandroidea</taxon>
        <taxon>Salamandridae</taxon>
        <taxon>Pleurodelinae</taxon>
        <taxon>Pleurodeles</taxon>
    </lineage>
</organism>
<dbReference type="Proteomes" id="UP001066276">
    <property type="component" value="Chromosome 6"/>
</dbReference>
<accession>A0AAV7QTT1</accession>
<dbReference type="EMBL" id="JANPWB010000010">
    <property type="protein sequence ID" value="KAJ1143896.1"/>
    <property type="molecule type" value="Genomic_DNA"/>
</dbReference>
<evidence type="ECO:0000313" key="3">
    <source>
        <dbReference type="Proteomes" id="UP001066276"/>
    </source>
</evidence>
<sequence length="90" mass="10117">MGELRTTAEAPVPAALIVLGLLDLDVRTHKRPQGIRNYETHLLEDVIKDLQEIKQDVMSLEHKEESLEDTKDAHESEQEALGQQILGTCD</sequence>
<keyword evidence="3" id="KW-1185">Reference proteome</keyword>
<feature type="region of interest" description="Disordered" evidence="1">
    <location>
        <begin position="65"/>
        <end position="90"/>
    </location>
</feature>
<gene>
    <name evidence="2" type="ORF">NDU88_010198</name>
</gene>
<proteinExistence type="predicted"/>
<feature type="compositionally biased region" description="Basic and acidic residues" evidence="1">
    <location>
        <begin position="65"/>
        <end position="77"/>
    </location>
</feature>
<comment type="caution">
    <text evidence="2">The sequence shown here is derived from an EMBL/GenBank/DDBJ whole genome shotgun (WGS) entry which is preliminary data.</text>
</comment>
<name>A0AAV7QTT1_PLEWA</name>
<evidence type="ECO:0000256" key="1">
    <source>
        <dbReference type="SAM" id="MobiDB-lite"/>
    </source>
</evidence>
<protein>
    <submittedName>
        <fullName evidence="2">Uncharacterized protein</fullName>
    </submittedName>
</protein>
<reference evidence="2" key="1">
    <citation type="journal article" date="2022" name="bioRxiv">
        <title>Sequencing and chromosome-scale assembly of the giantPleurodeles waltlgenome.</title>
        <authorList>
            <person name="Brown T."/>
            <person name="Elewa A."/>
            <person name="Iarovenko S."/>
            <person name="Subramanian E."/>
            <person name="Araus A.J."/>
            <person name="Petzold A."/>
            <person name="Susuki M."/>
            <person name="Suzuki K.-i.T."/>
            <person name="Hayashi T."/>
            <person name="Toyoda A."/>
            <person name="Oliveira C."/>
            <person name="Osipova E."/>
            <person name="Leigh N.D."/>
            <person name="Simon A."/>
            <person name="Yun M.H."/>
        </authorList>
    </citation>
    <scope>NUCLEOTIDE SEQUENCE</scope>
    <source>
        <strain evidence="2">20211129_DDA</strain>
        <tissue evidence="2">Liver</tissue>
    </source>
</reference>
<dbReference type="AlphaFoldDB" id="A0AAV7QTT1"/>